<evidence type="ECO:0008006" key="4">
    <source>
        <dbReference type="Google" id="ProtNLM"/>
    </source>
</evidence>
<evidence type="ECO:0000256" key="1">
    <source>
        <dbReference type="SAM" id="SignalP"/>
    </source>
</evidence>
<dbReference type="AlphaFoldDB" id="A0A0L7KWQ6"/>
<keyword evidence="3" id="KW-1185">Reference proteome</keyword>
<accession>A0A0L7KWQ6</accession>
<organism evidence="2 3">
    <name type="scientific">Operophtera brumata</name>
    <name type="common">Winter moth</name>
    <name type="synonym">Phalaena brumata</name>
    <dbReference type="NCBI Taxonomy" id="104452"/>
    <lineage>
        <taxon>Eukaryota</taxon>
        <taxon>Metazoa</taxon>
        <taxon>Ecdysozoa</taxon>
        <taxon>Arthropoda</taxon>
        <taxon>Hexapoda</taxon>
        <taxon>Insecta</taxon>
        <taxon>Pterygota</taxon>
        <taxon>Neoptera</taxon>
        <taxon>Endopterygota</taxon>
        <taxon>Lepidoptera</taxon>
        <taxon>Glossata</taxon>
        <taxon>Ditrysia</taxon>
        <taxon>Geometroidea</taxon>
        <taxon>Geometridae</taxon>
        <taxon>Larentiinae</taxon>
        <taxon>Operophtera</taxon>
    </lineage>
</organism>
<protein>
    <recommendedName>
        <fullName evidence="4">Protein sleepless</fullName>
    </recommendedName>
</protein>
<keyword evidence="1" id="KW-0732">Signal</keyword>
<comment type="caution">
    <text evidence="2">The sequence shown here is derived from an EMBL/GenBank/DDBJ whole genome shotgun (WGS) entry which is preliminary data.</text>
</comment>
<gene>
    <name evidence="2" type="ORF">OBRU01_19636</name>
</gene>
<sequence length="112" mass="12672">MRWHISFVFSILCWSVSEALLCYNCSSTHYDGTHCGGDFTPSSLGFNTSRHLLVNCTAENAMCFVRSWSSRTHHSWLVQRGCYLPASEDPLPRLLNIPTRAMTCKHESSGEE</sequence>
<proteinExistence type="predicted"/>
<reference evidence="2 3" key="1">
    <citation type="journal article" date="2015" name="Genome Biol. Evol.">
        <title>The genome of winter moth (Operophtera brumata) provides a genomic perspective on sexual dimorphism and phenology.</title>
        <authorList>
            <person name="Derks M.F."/>
            <person name="Smit S."/>
            <person name="Salis L."/>
            <person name="Schijlen E."/>
            <person name="Bossers A."/>
            <person name="Mateman C."/>
            <person name="Pijl A.S."/>
            <person name="de Ridder D."/>
            <person name="Groenen M.A."/>
            <person name="Visser M.E."/>
            <person name="Megens H.J."/>
        </authorList>
    </citation>
    <scope>NUCLEOTIDE SEQUENCE [LARGE SCALE GENOMIC DNA]</scope>
    <source>
        <strain evidence="2">WM2013NL</strain>
        <tissue evidence="2">Head and thorax</tissue>
    </source>
</reference>
<evidence type="ECO:0000313" key="2">
    <source>
        <dbReference type="EMBL" id="KOB67565.1"/>
    </source>
</evidence>
<dbReference type="EMBL" id="JTDY01004948">
    <property type="protein sequence ID" value="KOB67565.1"/>
    <property type="molecule type" value="Genomic_DNA"/>
</dbReference>
<dbReference type="Proteomes" id="UP000037510">
    <property type="component" value="Unassembled WGS sequence"/>
</dbReference>
<feature type="signal peptide" evidence="1">
    <location>
        <begin position="1"/>
        <end position="19"/>
    </location>
</feature>
<feature type="chain" id="PRO_5005572844" description="Protein sleepless" evidence="1">
    <location>
        <begin position="20"/>
        <end position="112"/>
    </location>
</feature>
<evidence type="ECO:0000313" key="3">
    <source>
        <dbReference type="Proteomes" id="UP000037510"/>
    </source>
</evidence>
<name>A0A0L7KWQ6_OPEBR</name>